<dbReference type="GO" id="GO:0003700">
    <property type="term" value="F:DNA-binding transcription factor activity"/>
    <property type="evidence" value="ECO:0007669"/>
    <property type="project" value="InterPro"/>
</dbReference>
<evidence type="ECO:0000256" key="3">
    <source>
        <dbReference type="SAM" id="MobiDB-lite"/>
    </source>
</evidence>
<dbReference type="SUPFAM" id="SSF55781">
    <property type="entry name" value="GAF domain-like"/>
    <property type="match status" value="1"/>
</dbReference>
<accession>A0A848KR40</accession>
<dbReference type="PANTHER" id="PTHR30136">
    <property type="entry name" value="HELIX-TURN-HELIX TRANSCRIPTIONAL REGULATOR, ICLR FAMILY"/>
    <property type="match status" value="1"/>
</dbReference>
<dbReference type="RefSeq" id="WP_170193661.1">
    <property type="nucleotide sequence ID" value="NZ_JABBNB010000006.1"/>
</dbReference>
<dbReference type="Pfam" id="PF01614">
    <property type="entry name" value="IclR_C"/>
    <property type="match status" value="1"/>
</dbReference>
<evidence type="ECO:0000313" key="5">
    <source>
        <dbReference type="EMBL" id="NMO01166.1"/>
    </source>
</evidence>
<dbReference type="GO" id="GO:0045892">
    <property type="term" value="P:negative regulation of DNA-templated transcription"/>
    <property type="evidence" value="ECO:0007669"/>
    <property type="project" value="TreeGrafter"/>
</dbReference>
<keyword evidence="1" id="KW-0805">Transcription regulation</keyword>
<proteinExistence type="predicted"/>
<keyword evidence="2" id="KW-0804">Transcription</keyword>
<dbReference type="AlphaFoldDB" id="A0A848KR40"/>
<protein>
    <submittedName>
        <fullName evidence="5">MarR family transcriptional regulator</fullName>
    </submittedName>
</protein>
<dbReference type="EMBL" id="JABBNB010000006">
    <property type="protein sequence ID" value="NMO01166.1"/>
    <property type="molecule type" value="Genomic_DNA"/>
</dbReference>
<evidence type="ECO:0000256" key="1">
    <source>
        <dbReference type="ARBA" id="ARBA00023015"/>
    </source>
</evidence>
<reference evidence="5 6" key="1">
    <citation type="submission" date="2020-04" db="EMBL/GenBank/DDBJ databases">
        <title>Gordonia sp. nov. TBRC 11910.</title>
        <authorList>
            <person name="Suriyachadkun C."/>
        </authorList>
    </citation>
    <scope>NUCLEOTIDE SEQUENCE [LARGE SCALE GENOMIC DNA]</scope>
    <source>
        <strain evidence="5 6">TBRC 11910</strain>
    </source>
</reference>
<dbReference type="InterPro" id="IPR000835">
    <property type="entry name" value="HTH_MarR-typ"/>
</dbReference>
<dbReference type="InterPro" id="IPR036390">
    <property type="entry name" value="WH_DNA-bd_sf"/>
</dbReference>
<dbReference type="InterPro" id="IPR029016">
    <property type="entry name" value="GAF-like_dom_sf"/>
</dbReference>
<feature type="compositionally biased region" description="Basic and acidic residues" evidence="3">
    <location>
        <begin position="283"/>
        <end position="303"/>
    </location>
</feature>
<dbReference type="InterPro" id="IPR036388">
    <property type="entry name" value="WH-like_DNA-bd_sf"/>
</dbReference>
<dbReference type="InterPro" id="IPR014757">
    <property type="entry name" value="Tscrpt_reg_IclR_C"/>
</dbReference>
<dbReference type="Gene3D" id="3.30.450.40">
    <property type="match status" value="1"/>
</dbReference>
<sequence length="382" mass="41593">MSSAALRALELMDEVRSERLTITELARRSGQDKAAVSRTVSSLCARGWLARVDGKVALGTRAVLLGADPVHRHALDRTSDLAHAVSGLTGLTVLVSALAGDTQYLLAVSSGPDGLPDFFFGVTEAPVWATAWGVVQLAQLPDDDVPAIIDRRPVTALTGRTPDHDGVLAEVALVRRRGVAFDRGWSHDAARCVAVAYPWLDGIPAAMGALGYEGMHADRLSFTEAQLRLACEPGATRTTLNRCGRPATRLAHRGVDQHDRCRTGRVSQFPQTLRTGAQSPVAHRRDGGLARDRRSTPAAGRDDARIRRRVERCRTARRPHRRLSDRRRYARVGDPAAARGPHHLLSTARRSCHPRRGYINRILINADTAAVDMNVDVAEIPM</sequence>
<dbReference type="Pfam" id="PF12802">
    <property type="entry name" value="MarR_2"/>
    <property type="match status" value="1"/>
</dbReference>
<dbReference type="InterPro" id="IPR050707">
    <property type="entry name" value="HTH_MetabolicPath_Reg"/>
</dbReference>
<evidence type="ECO:0000259" key="4">
    <source>
        <dbReference type="PROSITE" id="PS51078"/>
    </source>
</evidence>
<dbReference type="Proteomes" id="UP000550729">
    <property type="component" value="Unassembled WGS sequence"/>
</dbReference>
<dbReference type="Gene3D" id="1.10.10.10">
    <property type="entry name" value="Winged helix-like DNA-binding domain superfamily/Winged helix DNA-binding domain"/>
    <property type="match status" value="1"/>
</dbReference>
<dbReference type="GO" id="GO:0003677">
    <property type="term" value="F:DNA binding"/>
    <property type="evidence" value="ECO:0007669"/>
    <property type="project" value="TreeGrafter"/>
</dbReference>
<evidence type="ECO:0000256" key="2">
    <source>
        <dbReference type="ARBA" id="ARBA00023163"/>
    </source>
</evidence>
<organism evidence="5 6">
    <name type="scientific">Gordonia asplenii</name>
    <dbReference type="NCBI Taxonomy" id="2725283"/>
    <lineage>
        <taxon>Bacteria</taxon>
        <taxon>Bacillati</taxon>
        <taxon>Actinomycetota</taxon>
        <taxon>Actinomycetes</taxon>
        <taxon>Mycobacteriales</taxon>
        <taxon>Gordoniaceae</taxon>
        <taxon>Gordonia</taxon>
    </lineage>
</organism>
<feature type="region of interest" description="Disordered" evidence="3">
    <location>
        <begin position="273"/>
        <end position="303"/>
    </location>
</feature>
<dbReference type="SUPFAM" id="SSF46785">
    <property type="entry name" value="Winged helix' DNA-binding domain"/>
    <property type="match status" value="1"/>
</dbReference>
<keyword evidence="6" id="KW-1185">Reference proteome</keyword>
<gene>
    <name evidence="5" type="ORF">HH308_08035</name>
</gene>
<dbReference type="PROSITE" id="PS51078">
    <property type="entry name" value="ICLR_ED"/>
    <property type="match status" value="1"/>
</dbReference>
<evidence type="ECO:0000313" key="6">
    <source>
        <dbReference type="Proteomes" id="UP000550729"/>
    </source>
</evidence>
<feature type="domain" description="IclR-ED" evidence="4">
    <location>
        <begin position="61"/>
        <end position="253"/>
    </location>
</feature>
<dbReference type="PANTHER" id="PTHR30136:SF35">
    <property type="entry name" value="HTH-TYPE TRANSCRIPTIONAL REGULATOR RV1719"/>
    <property type="match status" value="1"/>
</dbReference>
<name>A0A848KR40_9ACTN</name>
<comment type="caution">
    <text evidence="5">The sequence shown here is derived from an EMBL/GenBank/DDBJ whole genome shotgun (WGS) entry which is preliminary data.</text>
</comment>